<evidence type="ECO:0000313" key="1">
    <source>
        <dbReference type="EMBL" id="MVM36377.1"/>
    </source>
</evidence>
<comment type="caution">
    <text evidence="1">The sequence shown here is derived from an EMBL/GenBank/DDBJ whole genome shotgun (WGS) entry which is preliminary data.</text>
</comment>
<organism evidence="1 2">
    <name type="scientific">Spirosoma arboris</name>
    <dbReference type="NCBI Taxonomy" id="2682092"/>
    <lineage>
        <taxon>Bacteria</taxon>
        <taxon>Pseudomonadati</taxon>
        <taxon>Bacteroidota</taxon>
        <taxon>Cytophagia</taxon>
        <taxon>Cytophagales</taxon>
        <taxon>Cytophagaceae</taxon>
        <taxon>Spirosoma</taxon>
    </lineage>
</organism>
<proteinExistence type="predicted"/>
<keyword evidence="2" id="KW-1185">Reference proteome</keyword>
<accession>A0A7K1SRG7</accession>
<dbReference type="AlphaFoldDB" id="A0A7K1SRG7"/>
<evidence type="ECO:0000313" key="2">
    <source>
        <dbReference type="Proteomes" id="UP000436006"/>
    </source>
</evidence>
<dbReference type="EMBL" id="WPIN01000061">
    <property type="protein sequence ID" value="MVM36377.1"/>
    <property type="molecule type" value="Genomic_DNA"/>
</dbReference>
<reference evidence="1 2" key="1">
    <citation type="submission" date="2019-12" db="EMBL/GenBank/DDBJ databases">
        <title>Spirosoma sp. HMF4905 genome sequencing and assembly.</title>
        <authorList>
            <person name="Kang H."/>
            <person name="Cha I."/>
            <person name="Kim H."/>
            <person name="Joh K."/>
        </authorList>
    </citation>
    <scope>NUCLEOTIDE SEQUENCE [LARGE SCALE GENOMIC DNA]</scope>
    <source>
        <strain evidence="1 2">HMF4905</strain>
    </source>
</reference>
<name>A0A7K1SRG7_9BACT</name>
<sequence length="189" mass="21614">MKMSLIDSPSTLKSCITDLVEWGIIEVLQWGKNDWTGATKVRFSCSFLNRPCTATEPQLYNSSTATVQQEYTNKTNKTGKTNTSKEFDLFWDHYGKKTGSKSNTLKEWNKLSKDDQQTAYDRIDHYKANRPDPQFRKDPERYLKHRVWENEFDVAPKSTDTISSSANLATNRPQPISSPKGLAALNLQL</sequence>
<gene>
    <name evidence="1" type="ORF">GO755_40650</name>
</gene>
<dbReference type="Proteomes" id="UP000436006">
    <property type="component" value="Unassembled WGS sequence"/>
</dbReference>
<protein>
    <submittedName>
        <fullName evidence="1">Uncharacterized protein</fullName>
    </submittedName>
</protein>